<dbReference type="AlphaFoldDB" id="A0A8C4WXS0"/>
<evidence type="ECO:0000256" key="8">
    <source>
        <dbReference type="ARBA" id="ARBA00023180"/>
    </source>
</evidence>
<dbReference type="OMA" id="DDTCWDG"/>
<keyword evidence="5" id="KW-0732">Signal</keyword>
<evidence type="ECO:0000256" key="4">
    <source>
        <dbReference type="ARBA" id="ARBA00022622"/>
    </source>
</evidence>
<dbReference type="Pfam" id="PF01153">
    <property type="entry name" value="Glypican"/>
    <property type="match status" value="1"/>
</dbReference>
<organism evidence="14 15">
    <name type="scientific">Eptatretus burgeri</name>
    <name type="common">Inshore hagfish</name>
    <dbReference type="NCBI Taxonomy" id="7764"/>
    <lineage>
        <taxon>Eukaryota</taxon>
        <taxon>Metazoa</taxon>
        <taxon>Chordata</taxon>
        <taxon>Craniata</taxon>
        <taxon>Vertebrata</taxon>
        <taxon>Cyclostomata</taxon>
        <taxon>Myxini</taxon>
        <taxon>Myxiniformes</taxon>
        <taxon>Myxinidae</taxon>
        <taxon>Eptatretinae</taxon>
        <taxon>Eptatretus</taxon>
    </lineage>
</organism>
<keyword evidence="10 12" id="KW-0449">Lipoprotein</keyword>
<dbReference type="GO" id="GO:0045202">
    <property type="term" value="C:synapse"/>
    <property type="evidence" value="ECO:0007669"/>
    <property type="project" value="TreeGrafter"/>
</dbReference>
<comment type="function">
    <text evidence="12">Cell surface proteoglycan.</text>
</comment>
<evidence type="ECO:0000256" key="6">
    <source>
        <dbReference type="ARBA" id="ARBA00022974"/>
    </source>
</evidence>
<keyword evidence="8" id="KW-0325">Glycoprotein</keyword>
<evidence type="ECO:0000256" key="11">
    <source>
        <dbReference type="RuleBase" id="RU003518"/>
    </source>
</evidence>
<dbReference type="GO" id="GO:0009986">
    <property type="term" value="C:cell surface"/>
    <property type="evidence" value="ECO:0007669"/>
    <property type="project" value="TreeGrafter"/>
</dbReference>
<evidence type="ECO:0000256" key="5">
    <source>
        <dbReference type="ARBA" id="ARBA00022729"/>
    </source>
</evidence>
<keyword evidence="4 12" id="KW-0336">GPI-anchor</keyword>
<evidence type="ECO:0000256" key="3">
    <source>
        <dbReference type="ARBA" id="ARBA00022475"/>
    </source>
</evidence>
<evidence type="ECO:0000256" key="9">
    <source>
        <dbReference type="ARBA" id="ARBA00023207"/>
    </source>
</evidence>
<evidence type="ECO:0000256" key="1">
    <source>
        <dbReference type="ARBA" id="ARBA00004609"/>
    </source>
</evidence>
<name>A0A8C4WXS0_EPTBU</name>
<keyword evidence="3" id="KW-1003">Cell membrane</keyword>
<dbReference type="GO" id="GO:1905475">
    <property type="term" value="P:regulation of protein localization to membrane"/>
    <property type="evidence" value="ECO:0007669"/>
    <property type="project" value="TreeGrafter"/>
</dbReference>
<dbReference type="GO" id="GO:0098552">
    <property type="term" value="C:side of membrane"/>
    <property type="evidence" value="ECO:0007669"/>
    <property type="project" value="UniProtKB-KW"/>
</dbReference>
<evidence type="ECO:0000256" key="2">
    <source>
        <dbReference type="ARBA" id="ARBA00010260"/>
    </source>
</evidence>
<evidence type="ECO:0008006" key="16">
    <source>
        <dbReference type="Google" id="ProtNLM"/>
    </source>
</evidence>
<proteinExistence type="inferred from homology"/>
<reference evidence="14" key="1">
    <citation type="submission" date="2025-08" db="UniProtKB">
        <authorList>
            <consortium name="Ensembl"/>
        </authorList>
    </citation>
    <scope>IDENTIFICATION</scope>
</reference>
<feature type="region of interest" description="Disordered" evidence="13">
    <location>
        <begin position="200"/>
        <end position="219"/>
    </location>
</feature>
<accession>A0A8C4WXS0</accession>
<dbReference type="GO" id="GO:0005576">
    <property type="term" value="C:extracellular region"/>
    <property type="evidence" value="ECO:0007669"/>
    <property type="project" value="TreeGrafter"/>
</dbReference>
<protein>
    <recommendedName>
        <fullName evidence="16">Glypican-1</fullName>
    </recommendedName>
</protein>
<dbReference type="GO" id="GO:0005886">
    <property type="term" value="C:plasma membrane"/>
    <property type="evidence" value="ECO:0007669"/>
    <property type="project" value="UniProtKB-SubCell"/>
</dbReference>
<dbReference type="GO" id="GO:0016477">
    <property type="term" value="P:cell migration"/>
    <property type="evidence" value="ECO:0007669"/>
    <property type="project" value="TreeGrafter"/>
</dbReference>
<evidence type="ECO:0000256" key="7">
    <source>
        <dbReference type="ARBA" id="ARBA00023136"/>
    </source>
</evidence>
<dbReference type="Ensembl" id="ENSEBUT00000018666.1">
    <property type="protein sequence ID" value="ENSEBUP00000018090.1"/>
    <property type="gene ID" value="ENSEBUG00000011298.1"/>
</dbReference>
<dbReference type="Proteomes" id="UP000694388">
    <property type="component" value="Unplaced"/>
</dbReference>
<feature type="compositionally biased region" description="Acidic residues" evidence="13">
    <location>
        <begin position="200"/>
        <end position="209"/>
    </location>
</feature>
<dbReference type="PANTHER" id="PTHR10822:SF30">
    <property type="entry name" value="DALLY-LIKE, ISOFORM A"/>
    <property type="match status" value="1"/>
</dbReference>
<sequence length="274" mass="31099">MLILHRQLEGPYHIDTVLHPIYIQISEAMMNIHSNAEEITKQVLEDCEHTQATVLPVRQIRATRKRSDHRGNAHWSRRQTVASRPWLDSFERLKRLWKEFQRSVKDIRGRLERAKYIWTNLSYSICSAEKIGSILFGKDRCWNGQKQGRYLPEVMGDGLANQINNPEVELDVMRPNPSVRQQIMALRIATNRLHSAYKGEDEDFQDNGDDGSGSGSGSGCLEDHCPLDEFTTEVPKARIEKISRINAQARNGPPSPTLLLAAALLPICFLTAAC</sequence>
<reference evidence="14" key="2">
    <citation type="submission" date="2025-09" db="UniProtKB">
        <authorList>
            <consortium name="Ensembl"/>
        </authorList>
    </citation>
    <scope>IDENTIFICATION</scope>
</reference>
<dbReference type="GO" id="GO:0009966">
    <property type="term" value="P:regulation of signal transduction"/>
    <property type="evidence" value="ECO:0007669"/>
    <property type="project" value="InterPro"/>
</dbReference>
<comment type="similarity">
    <text evidence="2 11">Belongs to the glypican family.</text>
</comment>
<evidence type="ECO:0000313" key="14">
    <source>
        <dbReference type="Ensembl" id="ENSEBUP00000018090.1"/>
    </source>
</evidence>
<dbReference type="InterPro" id="IPR001863">
    <property type="entry name" value="Glypican"/>
</dbReference>
<dbReference type="PANTHER" id="PTHR10822">
    <property type="entry name" value="GLYPICAN"/>
    <property type="match status" value="1"/>
</dbReference>
<evidence type="ECO:0000313" key="15">
    <source>
        <dbReference type="Proteomes" id="UP000694388"/>
    </source>
</evidence>
<keyword evidence="9 12" id="KW-0357">Heparan sulfate</keyword>
<comment type="subcellular location">
    <subcellularLocation>
        <location evidence="1 12">Cell membrane</location>
        <topology evidence="1 12">Lipid-anchor</topology>
        <topology evidence="1 12">GPI-anchor</topology>
    </subcellularLocation>
</comment>
<evidence type="ECO:0000256" key="13">
    <source>
        <dbReference type="SAM" id="MobiDB-lite"/>
    </source>
</evidence>
<evidence type="ECO:0000256" key="12">
    <source>
        <dbReference type="RuleBase" id="RU003519"/>
    </source>
</evidence>
<dbReference type="GeneTree" id="ENSGT01050000244897"/>
<keyword evidence="6 12" id="KW-0654">Proteoglycan</keyword>
<keyword evidence="15" id="KW-1185">Reference proteome</keyword>
<evidence type="ECO:0000256" key="10">
    <source>
        <dbReference type="ARBA" id="ARBA00023288"/>
    </source>
</evidence>
<keyword evidence="7 12" id="KW-0472">Membrane</keyword>